<dbReference type="AlphaFoldDB" id="A0A916JTE6"/>
<evidence type="ECO:0000313" key="3">
    <source>
        <dbReference type="Proteomes" id="UP000693892"/>
    </source>
</evidence>
<feature type="transmembrane region" description="Helical" evidence="1">
    <location>
        <begin position="36"/>
        <end position="54"/>
    </location>
</feature>
<dbReference type="RefSeq" id="WP_218113802.1">
    <property type="nucleotide sequence ID" value="NZ_CAJVAP010000002.1"/>
</dbReference>
<sequence length="65" mass="7111">MSIGKYLTNMGVIGALFGALGTARQAQSMPRDWRRFLVWGVWAAGLVLAIVGVAKQLDDEQFEAE</sequence>
<accession>A0A916JTE6</accession>
<comment type="caution">
    <text evidence="2">The sequence shown here is derived from an EMBL/GenBank/DDBJ whole genome shotgun (WGS) entry which is preliminary data.</text>
</comment>
<protein>
    <submittedName>
        <fullName evidence="2">Uncharacterized protein</fullName>
    </submittedName>
</protein>
<evidence type="ECO:0000256" key="1">
    <source>
        <dbReference type="SAM" id="Phobius"/>
    </source>
</evidence>
<name>A0A916JTE6_9MICO</name>
<keyword evidence="1" id="KW-0812">Transmembrane</keyword>
<dbReference type="EMBL" id="CAJVAP010000002">
    <property type="protein sequence ID" value="CAG7597489.1"/>
    <property type="molecule type" value="Genomic_DNA"/>
</dbReference>
<reference evidence="2" key="1">
    <citation type="submission" date="2021-06" db="EMBL/GenBank/DDBJ databases">
        <authorList>
            <person name="Criscuolo A."/>
        </authorList>
    </citation>
    <scope>NUCLEOTIDE SEQUENCE</scope>
    <source>
        <strain evidence="2">CIP111803</strain>
    </source>
</reference>
<keyword evidence="3" id="KW-1185">Reference proteome</keyword>
<dbReference type="Proteomes" id="UP000693892">
    <property type="component" value="Unassembled WGS sequence"/>
</dbReference>
<gene>
    <name evidence="2" type="ORF">LEUCIP111803_00144</name>
</gene>
<proteinExistence type="predicted"/>
<organism evidence="2 3">
    <name type="scientific">Leucobacter soli</name>
    <dbReference type="NCBI Taxonomy" id="2812850"/>
    <lineage>
        <taxon>Bacteria</taxon>
        <taxon>Bacillati</taxon>
        <taxon>Actinomycetota</taxon>
        <taxon>Actinomycetes</taxon>
        <taxon>Micrococcales</taxon>
        <taxon>Microbacteriaceae</taxon>
        <taxon>Leucobacter</taxon>
    </lineage>
</organism>
<evidence type="ECO:0000313" key="2">
    <source>
        <dbReference type="EMBL" id="CAG7597489.1"/>
    </source>
</evidence>
<keyword evidence="1" id="KW-1133">Transmembrane helix</keyword>
<keyword evidence="1" id="KW-0472">Membrane</keyword>